<dbReference type="PROSITE" id="PS51387">
    <property type="entry name" value="FAD_PCMH"/>
    <property type="match status" value="1"/>
</dbReference>
<organism evidence="7 8">
    <name type="scientific">Macrophomina phaseolina</name>
    <dbReference type="NCBI Taxonomy" id="35725"/>
    <lineage>
        <taxon>Eukaryota</taxon>
        <taxon>Fungi</taxon>
        <taxon>Dikarya</taxon>
        <taxon>Ascomycota</taxon>
        <taxon>Pezizomycotina</taxon>
        <taxon>Dothideomycetes</taxon>
        <taxon>Dothideomycetes incertae sedis</taxon>
        <taxon>Botryosphaeriales</taxon>
        <taxon>Botryosphaeriaceae</taxon>
        <taxon>Macrophomina</taxon>
    </lineage>
</organism>
<sequence length="509" mass="54642">MQFRGSAVVLSLFLLTSPVSASPVAEACNVLASAFPEQVYVSGTSAYDAENNDYWSTSAVLVPACIFAPGNAAEVSHAVNTLTAFRAPFAVKGGGGMTVDGYANIDKGIVISLVNLTSVEVSDDLSLIKFGAGNNWDAVYAALKPYNRTTVGGRMGLVGVSGYLLGGGVGFLSNQYGFAATSVAEYECVLANGTIITATETNPHADLYWALKGGGNSFAIVTAFTMRTHPSGTNGTIAGAYPTYSSDQRTAFVSTLHAFALHGAADPKGALEPQVIWDPAGGAPTFSTSLVYDGATTDPAVLRNWTGGGALQPEQAERPLLQPTTLWDYTRAPYGGVERPFGKRARFIASSLRAGPDTRALDIVIDDFFPALHGAGLADVANISVSLVFQPWRADFVEASEAYGGNPMGYDAAKAPYIWFIQAYAWSDPADDERVQRFYRGWTPRIEERLEKEGMRDPFVFMNDADAWQDVFGGYEQASVRKLKMIRQWYDPDMVFTKLMPGGFKVENA</sequence>
<accession>A0ABQ8G4Y6</accession>
<dbReference type="PANTHER" id="PTHR42973:SF53">
    <property type="entry name" value="FAD-BINDING PCMH-TYPE DOMAIN-CONTAINING PROTEIN-RELATED"/>
    <property type="match status" value="1"/>
</dbReference>
<keyword evidence="3" id="KW-0274">FAD</keyword>
<dbReference type="EMBL" id="JAGTJR010000019">
    <property type="protein sequence ID" value="KAH7045138.1"/>
    <property type="molecule type" value="Genomic_DNA"/>
</dbReference>
<dbReference type="Gene3D" id="3.30.465.10">
    <property type="match status" value="1"/>
</dbReference>
<evidence type="ECO:0000256" key="4">
    <source>
        <dbReference type="ARBA" id="ARBA00023002"/>
    </source>
</evidence>
<keyword evidence="2" id="KW-0285">Flavoprotein</keyword>
<evidence type="ECO:0000256" key="3">
    <source>
        <dbReference type="ARBA" id="ARBA00022827"/>
    </source>
</evidence>
<dbReference type="Proteomes" id="UP000774617">
    <property type="component" value="Unassembled WGS sequence"/>
</dbReference>
<gene>
    <name evidence="7" type="ORF">B0J12DRAFT_757539</name>
</gene>
<dbReference type="SUPFAM" id="SSF56176">
    <property type="entry name" value="FAD-binding/transporter-associated domain-like"/>
    <property type="match status" value="1"/>
</dbReference>
<evidence type="ECO:0000256" key="1">
    <source>
        <dbReference type="ARBA" id="ARBA00005466"/>
    </source>
</evidence>
<comment type="similarity">
    <text evidence="1">Belongs to the oxygen-dependent FAD-linked oxidoreductase family.</text>
</comment>
<keyword evidence="4" id="KW-0560">Oxidoreductase</keyword>
<evidence type="ECO:0000313" key="7">
    <source>
        <dbReference type="EMBL" id="KAH7045138.1"/>
    </source>
</evidence>
<reference evidence="7 8" key="1">
    <citation type="journal article" date="2021" name="Nat. Commun.">
        <title>Genetic determinants of endophytism in the Arabidopsis root mycobiome.</title>
        <authorList>
            <person name="Mesny F."/>
            <person name="Miyauchi S."/>
            <person name="Thiergart T."/>
            <person name="Pickel B."/>
            <person name="Atanasova L."/>
            <person name="Karlsson M."/>
            <person name="Huettel B."/>
            <person name="Barry K.W."/>
            <person name="Haridas S."/>
            <person name="Chen C."/>
            <person name="Bauer D."/>
            <person name="Andreopoulos W."/>
            <person name="Pangilinan J."/>
            <person name="LaButti K."/>
            <person name="Riley R."/>
            <person name="Lipzen A."/>
            <person name="Clum A."/>
            <person name="Drula E."/>
            <person name="Henrissat B."/>
            <person name="Kohler A."/>
            <person name="Grigoriev I.V."/>
            <person name="Martin F.M."/>
            <person name="Hacquard S."/>
        </authorList>
    </citation>
    <scope>NUCLEOTIDE SEQUENCE [LARGE SCALE GENOMIC DNA]</scope>
    <source>
        <strain evidence="7 8">MPI-SDFR-AT-0080</strain>
    </source>
</reference>
<feature type="chain" id="PRO_5046890564" evidence="5">
    <location>
        <begin position="22"/>
        <end position="509"/>
    </location>
</feature>
<dbReference type="InterPro" id="IPR016169">
    <property type="entry name" value="FAD-bd_PCMH_sub2"/>
</dbReference>
<dbReference type="InterPro" id="IPR016166">
    <property type="entry name" value="FAD-bd_PCMH"/>
</dbReference>
<keyword evidence="8" id="KW-1185">Reference proteome</keyword>
<dbReference type="InterPro" id="IPR006094">
    <property type="entry name" value="Oxid_FAD_bind_N"/>
</dbReference>
<feature type="domain" description="FAD-binding PCMH-type" evidence="6">
    <location>
        <begin position="59"/>
        <end position="231"/>
    </location>
</feature>
<keyword evidence="5" id="KW-0732">Signal</keyword>
<dbReference type="Pfam" id="PF01565">
    <property type="entry name" value="FAD_binding_4"/>
    <property type="match status" value="1"/>
</dbReference>
<name>A0ABQ8G4Y6_9PEZI</name>
<dbReference type="InterPro" id="IPR050416">
    <property type="entry name" value="FAD-linked_Oxidoreductase"/>
</dbReference>
<proteinExistence type="inferred from homology"/>
<feature type="signal peptide" evidence="5">
    <location>
        <begin position="1"/>
        <end position="21"/>
    </location>
</feature>
<evidence type="ECO:0000313" key="8">
    <source>
        <dbReference type="Proteomes" id="UP000774617"/>
    </source>
</evidence>
<evidence type="ECO:0000256" key="5">
    <source>
        <dbReference type="SAM" id="SignalP"/>
    </source>
</evidence>
<protein>
    <submittedName>
        <fullName evidence="7">FAD binding domain-containing protein</fullName>
    </submittedName>
</protein>
<evidence type="ECO:0000256" key="2">
    <source>
        <dbReference type="ARBA" id="ARBA00022630"/>
    </source>
</evidence>
<dbReference type="PANTHER" id="PTHR42973">
    <property type="entry name" value="BINDING OXIDOREDUCTASE, PUTATIVE (AFU_ORTHOLOGUE AFUA_1G17690)-RELATED"/>
    <property type="match status" value="1"/>
</dbReference>
<evidence type="ECO:0000259" key="6">
    <source>
        <dbReference type="PROSITE" id="PS51387"/>
    </source>
</evidence>
<dbReference type="InterPro" id="IPR036318">
    <property type="entry name" value="FAD-bd_PCMH-like_sf"/>
</dbReference>
<comment type="caution">
    <text evidence="7">The sequence shown here is derived from an EMBL/GenBank/DDBJ whole genome shotgun (WGS) entry which is preliminary data.</text>
</comment>